<name>A0AAD4NHV1_9BILA</name>
<evidence type="ECO:0000259" key="12">
    <source>
        <dbReference type="PROSITE" id="PS50259"/>
    </source>
</evidence>
<feature type="transmembrane region" description="Helical" evidence="10">
    <location>
        <begin position="513"/>
        <end position="532"/>
    </location>
</feature>
<feature type="transmembrane region" description="Helical" evidence="10">
    <location>
        <begin position="470"/>
        <end position="493"/>
    </location>
</feature>
<keyword evidence="7" id="KW-0325">Glycoprotein</keyword>
<feature type="transmembrane region" description="Helical" evidence="10">
    <location>
        <begin position="740"/>
        <end position="763"/>
    </location>
</feature>
<accession>A0AAD4NHV1</accession>
<dbReference type="InterPro" id="IPR001828">
    <property type="entry name" value="ANF_lig-bd_rcpt"/>
</dbReference>
<evidence type="ECO:0000256" key="1">
    <source>
        <dbReference type="ARBA" id="ARBA00004141"/>
    </source>
</evidence>
<dbReference type="InterPro" id="IPR028082">
    <property type="entry name" value="Peripla_BP_I"/>
</dbReference>
<reference evidence="13" key="1">
    <citation type="submission" date="2022-01" db="EMBL/GenBank/DDBJ databases">
        <title>Genome Sequence Resource for Two Populations of Ditylenchus destructor, the Migratory Endoparasitic Phytonematode.</title>
        <authorList>
            <person name="Zhang H."/>
            <person name="Lin R."/>
            <person name="Xie B."/>
        </authorList>
    </citation>
    <scope>NUCLEOTIDE SEQUENCE</scope>
    <source>
        <strain evidence="13">BazhouSP</strain>
    </source>
</reference>
<evidence type="ECO:0000256" key="4">
    <source>
        <dbReference type="ARBA" id="ARBA00023040"/>
    </source>
</evidence>
<evidence type="ECO:0000256" key="9">
    <source>
        <dbReference type="SAM" id="MobiDB-lite"/>
    </source>
</evidence>
<comment type="subcellular location">
    <subcellularLocation>
        <location evidence="1">Membrane</location>
        <topology evidence="1">Multi-pass membrane protein</topology>
    </subcellularLocation>
</comment>
<comment type="caution">
    <text evidence="13">The sequence shown here is derived from an EMBL/GenBank/DDBJ whole genome shotgun (WGS) entry which is preliminary data.</text>
</comment>
<feature type="domain" description="G-protein coupled receptors family 3 profile" evidence="12">
    <location>
        <begin position="519"/>
        <end position="802"/>
    </location>
</feature>
<keyword evidence="4" id="KW-0297">G-protein coupled receptor</keyword>
<dbReference type="InterPro" id="IPR002455">
    <property type="entry name" value="GPCR3_GABA-B"/>
</dbReference>
<dbReference type="Gene3D" id="3.40.50.2300">
    <property type="match status" value="2"/>
</dbReference>
<feature type="chain" id="PRO_5041944439" evidence="11">
    <location>
        <begin position="22"/>
        <end position="1000"/>
    </location>
</feature>
<dbReference type="EMBL" id="JAKKPZ010000002">
    <property type="protein sequence ID" value="KAI1725841.1"/>
    <property type="molecule type" value="Genomic_DNA"/>
</dbReference>
<evidence type="ECO:0000256" key="8">
    <source>
        <dbReference type="ARBA" id="ARBA00023224"/>
    </source>
</evidence>
<keyword evidence="3 10" id="KW-1133">Transmembrane helix</keyword>
<dbReference type="InterPro" id="IPR017978">
    <property type="entry name" value="GPCR_3_C"/>
</dbReference>
<dbReference type="GO" id="GO:0004965">
    <property type="term" value="F:G protein-coupled GABA receptor activity"/>
    <property type="evidence" value="ECO:0007669"/>
    <property type="project" value="InterPro"/>
</dbReference>
<dbReference type="CDD" id="cd06366">
    <property type="entry name" value="PBP1_GABAb_receptor"/>
    <property type="match status" value="1"/>
</dbReference>
<dbReference type="Pfam" id="PF00003">
    <property type="entry name" value="7tm_3"/>
    <property type="match status" value="2"/>
</dbReference>
<dbReference type="SUPFAM" id="SSF53822">
    <property type="entry name" value="Periplasmic binding protein-like I"/>
    <property type="match status" value="1"/>
</dbReference>
<evidence type="ECO:0000256" key="7">
    <source>
        <dbReference type="ARBA" id="ARBA00023180"/>
    </source>
</evidence>
<keyword evidence="8" id="KW-0807">Transducer</keyword>
<feature type="transmembrane region" description="Helical" evidence="10">
    <location>
        <begin position="552"/>
        <end position="571"/>
    </location>
</feature>
<evidence type="ECO:0000256" key="11">
    <source>
        <dbReference type="SAM" id="SignalP"/>
    </source>
</evidence>
<evidence type="ECO:0000256" key="6">
    <source>
        <dbReference type="ARBA" id="ARBA00023170"/>
    </source>
</evidence>
<dbReference type="PRINTS" id="PR01176">
    <property type="entry name" value="GABABRECEPTR"/>
</dbReference>
<evidence type="ECO:0000256" key="10">
    <source>
        <dbReference type="SAM" id="Phobius"/>
    </source>
</evidence>
<keyword evidence="11" id="KW-0732">Signal</keyword>
<dbReference type="Proteomes" id="UP001201812">
    <property type="component" value="Unassembled WGS sequence"/>
</dbReference>
<proteinExistence type="predicted"/>
<keyword evidence="5 10" id="KW-0472">Membrane</keyword>
<evidence type="ECO:0000313" key="13">
    <source>
        <dbReference type="EMBL" id="KAI1725841.1"/>
    </source>
</evidence>
<keyword evidence="2 10" id="KW-0812">Transmembrane</keyword>
<feature type="transmembrane region" description="Helical" evidence="10">
    <location>
        <begin position="769"/>
        <end position="791"/>
    </location>
</feature>
<dbReference type="AlphaFoldDB" id="A0AAD4NHV1"/>
<sequence length="1000" mass="110658">MYLAQFVIFLLIFRLIHISTAIEGSGEEPAEVVRLVSGGGASRPKKELHIGGVFPMEAGSGGWPGGQACLPAVEMALEDINSDETILPNYALKLHHHNSKCQPGLAAKQLFELLYKPPTKLMLLSGCSPVTTVIAESAPVWNLIVLSYGASSPALSNRARFPTLFRTHPSANMQNPTRVHIFEKFKWRKITILQSVEEVFTSTAKDLEEQCRERGIRVDRQSFYGDPTDAVKTLIRQDARIIVGLFYVTEARRVLCQAYHHGLYGRRYVWFMIGWYADTWYVPVESEGLNCTREQMEEAAQYHFTTESIMLSRDNMPAISGMTGRQFQRRLEKIIKTDPANTGGFPEAPLAYDAVWALALAMNCTQHSLPYGVFLEDFSYNNAIIAEQMFECVKNTQFKGVSGQVMFSDLGDRIARTQIEQMQNGKYTILGFYDTTSQTLEWMGNEKWHGNRGPPPDSTIIRRRYITVNLMLYSVVLFVMIVGLGLAISAFLFNRRFSHRRIIIQSQPQCNNMLIFGCALCLLSLIFMGLPVDGGLAFPAESFVFLCHTRVSLLMVGFTFAYGSLFAKVWIVHRLGASENQELAAIKEDEDGSPWESIRMLIAAMVGRQALVAAALRKISNHAYGSLIARRPCLLNQPIPTEKFYSVIGSLFLVDFVIISFWLALDPLQRIEQSFSLQEPPPGTDEDVMLLPILELCQSSQQEVWIVLVLAYKGLLLLFGLFLAFESRHLKLRHVNDSRLVHLAICNVSVLSLITGPIVIFFLRHQANSFYAFVCATVLLCTYISLGLIFIPKVIHIYKSPQSTPDDGGSSDQLRFQQLVKENNELKRQIEIRKLKIAECRRLLGKRLMAAGVSNTTSSSAVITNLKTGGRDSNTITSLITTDEGFSSIATTGVSSTGTTIAAQGNNSIHTGNTNAGYVPGPRVSLEGAASPAAAVAVTLIALTGMVTSTSAVTENNESDVLGRPSESDYMTAVEEVSSAISSADTAREDDSSSSEEILL</sequence>
<protein>
    <submittedName>
        <fullName evidence="13">Receptor family ligand binding region domain-containing protein</fullName>
    </submittedName>
</protein>
<dbReference type="FunFam" id="3.40.50.2300:FF:000056">
    <property type="entry name" value="Gamma-aminobutyric acid type B receptor subunit 1"/>
    <property type="match status" value="1"/>
</dbReference>
<dbReference type="PROSITE" id="PS50259">
    <property type="entry name" value="G_PROTEIN_RECEP_F3_4"/>
    <property type="match status" value="1"/>
</dbReference>
<evidence type="ECO:0000256" key="3">
    <source>
        <dbReference type="ARBA" id="ARBA00022989"/>
    </source>
</evidence>
<dbReference type="PRINTS" id="PR01177">
    <property type="entry name" value="GABAB1RECPTR"/>
</dbReference>
<dbReference type="GO" id="GO:0038039">
    <property type="term" value="C:G protein-coupled receptor heterodimeric complex"/>
    <property type="evidence" value="ECO:0007669"/>
    <property type="project" value="TreeGrafter"/>
</dbReference>
<evidence type="ECO:0000256" key="5">
    <source>
        <dbReference type="ARBA" id="ARBA00023136"/>
    </source>
</evidence>
<keyword evidence="14" id="KW-1185">Reference proteome</keyword>
<feature type="region of interest" description="Disordered" evidence="9">
    <location>
        <begin position="977"/>
        <end position="1000"/>
    </location>
</feature>
<feature type="transmembrane region" description="Helical" evidence="10">
    <location>
        <begin position="704"/>
        <end position="725"/>
    </location>
</feature>
<feature type="signal peptide" evidence="11">
    <location>
        <begin position="1"/>
        <end position="21"/>
    </location>
</feature>
<dbReference type="PANTHER" id="PTHR10519:SF77">
    <property type="entry name" value="GAMMA-AMINOBUTYRIC ACID TYPE B RECEPTOR SUBUNIT 1"/>
    <property type="match status" value="1"/>
</dbReference>
<dbReference type="Pfam" id="PF01094">
    <property type="entry name" value="ANF_receptor"/>
    <property type="match status" value="1"/>
</dbReference>
<evidence type="ECO:0000313" key="14">
    <source>
        <dbReference type="Proteomes" id="UP001201812"/>
    </source>
</evidence>
<keyword evidence="6 13" id="KW-0675">Receptor</keyword>
<gene>
    <name evidence="13" type="ORF">DdX_02523</name>
</gene>
<organism evidence="13 14">
    <name type="scientific">Ditylenchus destructor</name>
    <dbReference type="NCBI Taxonomy" id="166010"/>
    <lineage>
        <taxon>Eukaryota</taxon>
        <taxon>Metazoa</taxon>
        <taxon>Ecdysozoa</taxon>
        <taxon>Nematoda</taxon>
        <taxon>Chromadorea</taxon>
        <taxon>Rhabditida</taxon>
        <taxon>Tylenchina</taxon>
        <taxon>Tylenchomorpha</taxon>
        <taxon>Sphaerularioidea</taxon>
        <taxon>Anguinidae</taxon>
        <taxon>Anguininae</taxon>
        <taxon>Ditylenchus</taxon>
    </lineage>
</organism>
<evidence type="ECO:0000256" key="2">
    <source>
        <dbReference type="ARBA" id="ARBA00022692"/>
    </source>
</evidence>
<dbReference type="GO" id="GO:0007214">
    <property type="term" value="P:gamma-aminobutyric acid signaling pathway"/>
    <property type="evidence" value="ECO:0007669"/>
    <property type="project" value="TreeGrafter"/>
</dbReference>
<dbReference type="PANTHER" id="PTHR10519">
    <property type="entry name" value="GABA-B RECEPTOR"/>
    <property type="match status" value="1"/>
</dbReference>